<feature type="non-terminal residue" evidence="1">
    <location>
        <position position="1"/>
    </location>
</feature>
<name>A0A813GN40_POLGL</name>
<accession>A0A813GN40</accession>
<gene>
    <name evidence="1" type="ORF">PGLA1383_LOCUS44741</name>
</gene>
<evidence type="ECO:0000313" key="2">
    <source>
        <dbReference type="Proteomes" id="UP000654075"/>
    </source>
</evidence>
<reference evidence="1" key="1">
    <citation type="submission" date="2021-02" db="EMBL/GenBank/DDBJ databases">
        <authorList>
            <person name="Dougan E. K."/>
            <person name="Rhodes N."/>
            <person name="Thang M."/>
            <person name="Chan C."/>
        </authorList>
    </citation>
    <scope>NUCLEOTIDE SEQUENCE</scope>
</reference>
<organism evidence="1 2">
    <name type="scientific">Polarella glacialis</name>
    <name type="common">Dinoflagellate</name>
    <dbReference type="NCBI Taxonomy" id="89957"/>
    <lineage>
        <taxon>Eukaryota</taxon>
        <taxon>Sar</taxon>
        <taxon>Alveolata</taxon>
        <taxon>Dinophyceae</taxon>
        <taxon>Suessiales</taxon>
        <taxon>Suessiaceae</taxon>
        <taxon>Polarella</taxon>
    </lineage>
</organism>
<protein>
    <submittedName>
        <fullName evidence="1">Uncharacterized protein</fullName>
    </submittedName>
</protein>
<comment type="caution">
    <text evidence="1">The sequence shown here is derived from an EMBL/GenBank/DDBJ whole genome shotgun (WGS) entry which is preliminary data.</text>
</comment>
<feature type="non-terminal residue" evidence="1">
    <location>
        <position position="141"/>
    </location>
</feature>
<evidence type="ECO:0000313" key="1">
    <source>
        <dbReference type="EMBL" id="CAE8628044.1"/>
    </source>
</evidence>
<dbReference type="AlphaFoldDB" id="A0A813GN40"/>
<dbReference type="Proteomes" id="UP000654075">
    <property type="component" value="Unassembled WGS sequence"/>
</dbReference>
<dbReference type="EMBL" id="CAJNNV010029332">
    <property type="protein sequence ID" value="CAE8628044.1"/>
    <property type="molecule type" value="Genomic_DNA"/>
</dbReference>
<keyword evidence="2" id="KW-1185">Reference proteome</keyword>
<sequence length="141" mass="13418">SGTVTLSGNTAISGASTFVTGTGAISLNCRATVDPSAAKTFTVGVSGTAGATSLFGALTVGDTSNAAATAVYGTFLQNGAYTFGTGTGAISLNGHTTVAIAKNLHMTPGGAGTFQTGTGSVTLNGDTTISGSGTFTTGHGV</sequence>
<proteinExistence type="predicted"/>